<sequence>MKPPLLERTSADPAPLNDQARDGRWWRLTQAICTMGREMSVEGRLRQTVVAAAETTGARHAALVLFDRTGTGVERVVHSATDPAEITAADALLATRLGRSTTAHRTGPAPDDAADLQVGGRCLVVPIEAETGAVGAIYVLEPLEADAFGLDDRNLLVSLAETAGVGVDCATAFEESERRGDWLDASSTVSRQLLALSTDVVTIVQQILDHVARLTGARSVTLVVPSTEDPDLLHVRAAAGLGAGDLPQVVTPRRGSIAAAAWDVGAGVAEAFAGLASGHDQVATDQPVGPVLAVPFDGGGQVGALVVSRRTGEPAFSVKDVAMTEDFARQAALALELARSRSAHQELQLRRERARIGQQLQDNVLQRIFSAGLRLEALQGSAEDPVVQDRLREVTADLDATIREIRAVLTAG</sequence>
<dbReference type="InterPro" id="IPR011712">
    <property type="entry name" value="Sig_transdc_His_kin_sub3_dim/P"/>
</dbReference>
<dbReference type="InterPro" id="IPR029016">
    <property type="entry name" value="GAF-like_dom_sf"/>
</dbReference>
<evidence type="ECO:0000313" key="2">
    <source>
        <dbReference type="EMBL" id="MBP2415343.1"/>
    </source>
</evidence>
<dbReference type="SMART" id="SM00065">
    <property type="entry name" value="GAF"/>
    <property type="match status" value="2"/>
</dbReference>
<dbReference type="Pfam" id="PF07730">
    <property type="entry name" value="HisKA_3"/>
    <property type="match status" value="1"/>
</dbReference>
<dbReference type="RefSeq" id="WP_210052286.1">
    <property type="nucleotide sequence ID" value="NZ_BAAAMH010000036.1"/>
</dbReference>
<dbReference type="SUPFAM" id="SSF55781">
    <property type="entry name" value="GAF domain-like"/>
    <property type="match status" value="2"/>
</dbReference>
<proteinExistence type="predicted"/>
<evidence type="ECO:0000313" key="3">
    <source>
        <dbReference type="Proteomes" id="UP000758168"/>
    </source>
</evidence>
<name>A0ABS4Z2S0_9ACTN</name>
<dbReference type="Pfam" id="PF13492">
    <property type="entry name" value="GAF_3"/>
    <property type="match status" value="2"/>
</dbReference>
<accession>A0ABS4Z2S0</accession>
<evidence type="ECO:0000259" key="1">
    <source>
        <dbReference type="SMART" id="SM00065"/>
    </source>
</evidence>
<keyword evidence="3" id="KW-1185">Reference proteome</keyword>
<dbReference type="Gene3D" id="3.30.450.40">
    <property type="match status" value="2"/>
</dbReference>
<feature type="domain" description="GAF" evidence="1">
    <location>
        <begin position="199"/>
        <end position="345"/>
    </location>
</feature>
<dbReference type="InterPro" id="IPR003018">
    <property type="entry name" value="GAF"/>
</dbReference>
<protein>
    <submittedName>
        <fullName evidence="2">GAF domain-containing protein</fullName>
    </submittedName>
</protein>
<gene>
    <name evidence="2" type="ORF">JOF54_000265</name>
</gene>
<reference evidence="2 3" key="1">
    <citation type="submission" date="2021-03" db="EMBL/GenBank/DDBJ databases">
        <title>Sequencing the genomes of 1000 actinobacteria strains.</title>
        <authorList>
            <person name="Klenk H.-P."/>
        </authorList>
    </citation>
    <scope>NUCLEOTIDE SEQUENCE [LARGE SCALE GENOMIC DNA]</scope>
    <source>
        <strain evidence="2 3">DSM 12936</strain>
    </source>
</reference>
<organism evidence="2 3">
    <name type="scientific">Microlunatus capsulatus</name>
    <dbReference type="NCBI Taxonomy" id="99117"/>
    <lineage>
        <taxon>Bacteria</taxon>
        <taxon>Bacillati</taxon>
        <taxon>Actinomycetota</taxon>
        <taxon>Actinomycetes</taxon>
        <taxon>Propionibacteriales</taxon>
        <taxon>Propionibacteriaceae</taxon>
        <taxon>Microlunatus</taxon>
    </lineage>
</organism>
<dbReference type="Proteomes" id="UP000758168">
    <property type="component" value="Unassembled WGS sequence"/>
</dbReference>
<feature type="domain" description="GAF" evidence="1">
    <location>
        <begin position="40"/>
        <end position="177"/>
    </location>
</feature>
<dbReference type="EMBL" id="JAGIOB010000001">
    <property type="protein sequence ID" value="MBP2415343.1"/>
    <property type="molecule type" value="Genomic_DNA"/>
</dbReference>
<comment type="caution">
    <text evidence="2">The sequence shown here is derived from an EMBL/GenBank/DDBJ whole genome shotgun (WGS) entry which is preliminary data.</text>
</comment>